<feature type="region of interest" description="Disordered" evidence="1">
    <location>
        <begin position="31"/>
        <end position="87"/>
    </location>
</feature>
<feature type="compositionally biased region" description="Basic residues" evidence="1">
    <location>
        <begin position="181"/>
        <end position="191"/>
    </location>
</feature>
<reference evidence="2 3" key="1">
    <citation type="submission" date="2021-06" db="EMBL/GenBank/DDBJ databases">
        <title>Genome sequence of Babesia caballi.</title>
        <authorList>
            <person name="Yamagishi J."/>
            <person name="Kidaka T."/>
            <person name="Ochi A."/>
        </authorList>
    </citation>
    <scope>NUCLEOTIDE SEQUENCE [LARGE SCALE GENOMIC DNA]</scope>
    <source>
        <strain evidence="2">USDA-D6B2</strain>
    </source>
</reference>
<proteinExistence type="predicted"/>
<accession>A0AAV4LY66</accession>
<keyword evidence="3" id="KW-1185">Reference proteome</keyword>
<evidence type="ECO:0000313" key="2">
    <source>
        <dbReference type="EMBL" id="GIX65034.1"/>
    </source>
</evidence>
<evidence type="ECO:0000313" key="3">
    <source>
        <dbReference type="Proteomes" id="UP001497744"/>
    </source>
</evidence>
<protein>
    <submittedName>
        <fullName evidence="2">Type I cytoskeletal 18-like protein, putative</fullName>
    </submittedName>
</protein>
<feature type="region of interest" description="Disordered" evidence="1">
    <location>
        <begin position="181"/>
        <end position="222"/>
    </location>
</feature>
<dbReference type="RefSeq" id="XP_067717103.1">
    <property type="nucleotide sequence ID" value="XM_067861002.1"/>
</dbReference>
<dbReference type="AlphaFoldDB" id="A0AAV4LY66"/>
<gene>
    <name evidence="2" type="ORF">BcabD6B2_44690</name>
</gene>
<comment type="caution">
    <text evidence="2">The sequence shown here is derived from an EMBL/GenBank/DDBJ whole genome shotgun (WGS) entry which is preliminary data.</text>
</comment>
<feature type="compositionally biased region" description="Polar residues" evidence="1">
    <location>
        <begin position="74"/>
        <end position="87"/>
    </location>
</feature>
<organism evidence="2 3">
    <name type="scientific">Babesia caballi</name>
    <dbReference type="NCBI Taxonomy" id="5871"/>
    <lineage>
        <taxon>Eukaryota</taxon>
        <taxon>Sar</taxon>
        <taxon>Alveolata</taxon>
        <taxon>Apicomplexa</taxon>
        <taxon>Aconoidasida</taxon>
        <taxon>Piroplasmida</taxon>
        <taxon>Babesiidae</taxon>
        <taxon>Babesia</taxon>
    </lineage>
</organism>
<name>A0AAV4LY66_BABCB</name>
<evidence type="ECO:0000256" key="1">
    <source>
        <dbReference type="SAM" id="MobiDB-lite"/>
    </source>
</evidence>
<dbReference type="GeneID" id="94196515"/>
<dbReference type="Proteomes" id="UP001497744">
    <property type="component" value="Unassembled WGS sequence"/>
</dbReference>
<dbReference type="EMBL" id="BPLF01000004">
    <property type="protein sequence ID" value="GIX65034.1"/>
    <property type="molecule type" value="Genomic_DNA"/>
</dbReference>
<sequence>MSGGIGSGIFNRLLSMWQSLRGETVKFVDAVTNPASPGESPKSGDGEKPADVSPAESFSTTDGTEGLSARDELASSTAGTNSPTSVDNDNEFIIMLEKDLSASEDSKQLLNVSCVKYRTDMPLDDLLQVSVGLHRNLEKRVECVVDTLSAHGVDVVAEKAELHETIPEAVHEGGAKEKAMALKRGRCRRSQRNMYPTPKLDESRPAKVTKKSQPTDLKQLELSKETRQLLELDSPLKVKKQE</sequence>